<protein>
    <submittedName>
        <fullName evidence="1">Serine/threonine protein kinase</fullName>
    </submittedName>
</protein>
<keyword evidence="1" id="KW-0418">Kinase</keyword>
<dbReference type="SUPFAM" id="SSF52540">
    <property type="entry name" value="P-loop containing nucleoside triphosphate hydrolases"/>
    <property type="match status" value="1"/>
</dbReference>
<dbReference type="AlphaFoldDB" id="A0A2T1LS54"/>
<name>A0A2T1LS54_9CHRO</name>
<evidence type="ECO:0000313" key="2">
    <source>
        <dbReference type="Proteomes" id="UP000239001"/>
    </source>
</evidence>
<dbReference type="EMBL" id="PXOH01000038">
    <property type="protein sequence ID" value="PSF32265.1"/>
    <property type="molecule type" value="Genomic_DNA"/>
</dbReference>
<accession>A0A2T1LS54</accession>
<evidence type="ECO:0000313" key="1">
    <source>
        <dbReference type="EMBL" id="PSF32265.1"/>
    </source>
</evidence>
<dbReference type="GO" id="GO:0004674">
    <property type="term" value="F:protein serine/threonine kinase activity"/>
    <property type="evidence" value="ECO:0007669"/>
    <property type="project" value="UniProtKB-KW"/>
</dbReference>
<dbReference type="OrthoDB" id="5522963at2"/>
<comment type="caution">
    <text evidence="1">The sequence shown here is derived from an EMBL/GenBank/DDBJ whole genome shotgun (WGS) entry which is preliminary data.</text>
</comment>
<dbReference type="Gene3D" id="3.40.50.300">
    <property type="entry name" value="P-loop containing nucleotide triphosphate hydrolases"/>
    <property type="match status" value="1"/>
</dbReference>
<reference evidence="1 2" key="2">
    <citation type="submission" date="2018-03" db="EMBL/GenBank/DDBJ databases">
        <authorList>
            <person name="Keele B.F."/>
        </authorList>
    </citation>
    <scope>NUCLEOTIDE SEQUENCE [LARGE SCALE GENOMIC DNA]</scope>
    <source>
        <strain evidence="1 2">CCALA 016</strain>
    </source>
</reference>
<dbReference type="Pfam" id="PF14516">
    <property type="entry name" value="AAA_35"/>
    <property type="match status" value="1"/>
</dbReference>
<sequence>MMQRQQDKQRRKRGVILTIQGLEKLLQAKTQSEIEDNLGSRYTLEALSEKTGLAVDTLMKVLACEEKVDKQTLKTCFRAFKLILDSKDYFFPEQPLEYKQMFSVGYAQQPEPEFPEGQISLDSPFYIERSTIEADCYKAIAQPGSLIRIKAPKRMGKSSLMMRILNDSAQKGYRTVSLNLQLAEKSVLQNLDTFLQWFCAYISAEMQLSIRLNEYWDDLCGSNISCKLYFEQYLLANTEQPIVIGLDEIDCLFLYPELADNFFALLRVWHEEAKNKVIWQKLRLVLVHSTEVYLPLNLNQSPFNVGLPIALPEFTLAQVQDLANRYQLFWSNYECEKLMQLVGGNPYLIHLAIYHIYCEQTNLEELFTIPFHSDHFIYKEHLQRQLCSLKRTSPDLLKTYAKVILAAQPIELDIIQAFKLQSLGLVRLHNTKVLQSCQLYAQYFREYFKEFSEAI</sequence>
<reference evidence="1 2" key="1">
    <citation type="submission" date="2018-03" db="EMBL/GenBank/DDBJ databases">
        <title>The ancient ancestry and fast evolution of plastids.</title>
        <authorList>
            <person name="Moore K.R."/>
            <person name="Magnabosco C."/>
            <person name="Momper L."/>
            <person name="Gold D.A."/>
            <person name="Bosak T."/>
            <person name="Fournier G.P."/>
        </authorList>
    </citation>
    <scope>NUCLEOTIDE SEQUENCE [LARGE SCALE GENOMIC DNA]</scope>
    <source>
        <strain evidence="1 2">CCALA 016</strain>
    </source>
</reference>
<dbReference type="InterPro" id="IPR027417">
    <property type="entry name" value="P-loop_NTPase"/>
</dbReference>
<organism evidence="1 2">
    <name type="scientific">Aphanothece hegewaldii CCALA 016</name>
    <dbReference type="NCBI Taxonomy" id="2107694"/>
    <lineage>
        <taxon>Bacteria</taxon>
        <taxon>Bacillati</taxon>
        <taxon>Cyanobacteriota</taxon>
        <taxon>Cyanophyceae</taxon>
        <taxon>Oscillatoriophycideae</taxon>
        <taxon>Chroococcales</taxon>
        <taxon>Aphanothecaceae</taxon>
        <taxon>Aphanothece</taxon>
    </lineage>
</organism>
<proteinExistence type="predicted"/>
<gene>
    <name evidence="1" type="ORF">C7H19_21795</name>
</gene>
<keyword evidence="1" id="KW-0723">Serine/threonine-protein kinase</keyword>
<keyword evidence="2" id="KW-1185">Reference proteome</keyword>
<dbReference type="Proteomes" id="UP000239001">
    <property type="component" value="Unassembled WGS sequence"/>
</dbReference>
<keyword evidence="1" id="KW-0808">Transferase</keyword>
<dbReference type="RefSeq" id="WP_106459024.1">
    <property type="nucleotide sequence ID" value="NZ_PXOH01000038.1"/>
</dbReference>